<dbReference type="PANTHER" id="PTHR43364">
    <property type="entry name" value="NADH-SPECIFIC METHYLGLYOXAL REDUCTASE-RELATED"/>
    <property type="match status" value="1"/>
</dbReference>
<keyword evidence="1" id="KW-0560">Oxidoreductase</keyword>
<evidence type="ECO:0000256" key="1">
    <source>
        <dbReference type="ARBA" id="ARBA00023002"/>
    </source>
</evidence>
<evidence type="ECO:0000313" key="3">
    <source>
        <dbReference type="EMBL" id="GAA2911381.1"/>
    </source>
</evidence>
<comment type="caution">
    <text evidence="3">The sequence shown here is derived from an EMBL/GenBank/DDBJ whole genome shotgun (WGS) entry which is preliminary data.</text>
</comment>
<proteinExistence type="predicted"/>
<name>A0ABN3WED8_9ACTN</name>
<dbReference type="Proteomes" id="UP001500831">
    <property type="component" value="Unassembled WGS sequence"/>
</dbReference>
<dbReference type="EMBL" id="BAAAVI010000110">
    <property type="protein sequence ID" value="GAA2911381.1"/>
    <property type="molecule type" value="Genomic_DNA"/>
</dbReference>
<dbReference type="PANTHER" id="PTHR43364:SF4">
    <property type="entry name" value="NAD(P)-LINKED OXIDOREDUCTASE SUPERFAMILY PROTEIN"/>
    <property type="match status" value="1"/>
</dbReference>
<evidence type="ECO:0000313" key="4">
    <source>
        <dbReference type="Proteomes" id="UP001500831"/>
    </source>
</evidence>
<organism evidence="3 4">
    <name type="scientific">Streptosporangium fragile</name>
    <dbReference type="NCBI Taxonomy" id="46186"/>
    <lineage>
        <taxon>Bacteria</taxon>
        <taxon>Bacillati</taxon>
        <taxon>Actinomycetota</taxon>
        <taxon>Actinomycetes</taxon>
        <taxon>Streptosporangiales</taxon>
        <taxon>Streptosporangiaceae</taxon>
        <taxon>Streptosporangium</taxon>
    </lineage>
</organism>
<sequence length="341" mass="37617">MNHRTLGRTGIQVSPLCLGTMMFGAWGNTDYDECERIVGTALDAGVNFIDTADVYAFGESETILGKAIRGRRDEIVLATKFHNPMGDSPNRRGNSRRWIMQAVEDSLRRLDTDWIDLYQVHRPDPHTDIDETLGALSDLVHQGKVRAIGTSSFPAEEIVEAQWVSERRRRERFSTEQPSYSILARHAEAAVLPVAERYNLGVLVWSPLNGGWLTGKYRRDAPLPADSRAARNGDHFDFRAEEIRARKLDVVEKLAELAAEAGISMIHLALGFVLSHRAVTSAVIGPRTLEQLTGQLGADEVRLSPDLLDAIDALVPPGTNIGPGDVGYVPPALADPALRRR</sequence>
<dbReference type="PRINTS" id="PR00069">
    <property type="entry name" value="ALDKETRDTASE"/>
</dbReference>
<evidence type="ECO:0000259" key="2">
    <source>
        <dbReference type="Pfam" id="PF00248"/>
    </source>
</evidence>
<reference evidence="3 4" key="1">
    <citation type="journal article" date="2019" name="Int. J. Syst. Evol. Microbiol.">
        <title>The Global Catalogue of Microorganisms (GCM) 10K type strain sequencing project: providing services to taxonomists for standard genome sequencing and annotation.</title>
        <authorList>
            <consortium name="The Broad Institute Genomics Platform"/>
            <consortium name="The Broad Institute Genome Sequencing Center for Infectious Disease"/>
            <person name="Wu L."/>
            <person name="Ma J."/>
        </authorList>
    </citation>
    <scope>NUCLEOTIDE SEQUENCE [LARGE SCALE GENOMIC DNA]</scope>
    <source>
        <strain evidence="3 4">JCM 6242</strain>
    </source>
</reference>
<accession>A0ABN3WED8</accession>
<dbReference type="Gene3D" id="3.20.20.100">
    <property type="entry name" value="NADP-dependent oxidoreductase domain"/>
    <property type="match status" value="1"/>
</dbReference>
<dbReference type="RefSeq" id="WP_344981950.1">
    <property type="nucleotide sequence ID" value="NZ_BAAAVI010000110.1"/>
</dbReference>
<dbReference type="Pfam" id="PF00248">
    <property type="entry name" value="Aldo_ket_red"/>
    <property type="match status" value="1"/>
</dbReference>
<gene>
    <name evidence="3" type="ORF">GCM10010517_77900</name>
</gene>
<dbReference type="InterPro" id="IPR023210">
    <property type="entry name" value="NADP_OxRdtase_dom"/>
</dbReference>
<dbReference type="SUPFAM" id="SSF51430">
    <property type="entry name" value="NAD(P)-linked oxidoreductase"/>
    <property type="match status" value="1"/>
</dbReference>
<dbReference type="InterPro" id="IPR050523">
    <property type="entry name" value="AKR_Detox_Biosynth"/>
</dbReference>
<feature type="domain" description="NADP-dependent oxidoreductase" evidence="2">
    <location>
        <begin position="15"/>
        <end position="314"/>
    </location>
</feature>
<dbReference type="InterPro" id="IPR036812">
    <property type="entry name" value="NAD(P)_OxRdtase_dom_sf"/>
</dbReference>
<protein>
    <submittedName>
        <fullName evidence="3">Aldo/keto reductase</fullName>
    </submittedName>
</protein>
<keyword evidence="4" id="KW-1185">Reference proteome</keyword>
<dbReference type="InterPro" id="IPR020471">
    <property type="entry name" value="AKR"/>
</dbReference>